<sequence length="43" mass="5009">MSDARLLIVLYGNYEGIRKNAALYFPQVRCIKCDLIHIFEHIA</sequence>
<reference evidence="1 2" key="1">
    <citation type="submission" date="2007-08" db="EMBL/GenBank/DDBJ databases">
        <authorList>
            <consortium name="The Vibrio harveyi Genome Sequencing Project"/>
            <person name="Bassler B."/>
            <person name="Clifton S.W."/>
            <person name="Fulton L."/>
            <person name="Delehaunty K."/>
            <person name="Fronick C."/>
            <person name="Harrison M."/>
            <person name="Markivic C."/>
            <person name="Fulton R."/>
            <person name="Tin-Wollam A.-M."/>
            <person name="Shah N."/>
            <person name="Pepin K."/>
            <person name="Nash W."/>
            <person name="Thiruvilangam P."/>
            <person name="Bhonagiri V."/>
            <person name="Waters C."/>
            <person name="Tu K.C."/>
            <person name="Irgon J."/>
            <person name="Wilson R.K."/>
        </authorList>
    </citation>
    <scope>NUCLEOTIDE SEQUENCE [LARGE SCALE GENOMIC DNA]</scope>
    <source>
        <strain evidence="2">ATCC BAA-1116 / BB120</strain>
    </source>
</reference>
<dbReference type="PATRIC" id="fig|338187.36.peg.1397"/>
<evidence type="ECO:0000313" key="2">
    <source>
        <dbReference type="Proteomes" id="UP000008152"/>
    </source>
</evidence>
<accession>A7MZQ6</accession>
<proteinExistence type="predicted"/>
<evidence type="ECO:0000313" key="1">
    <source>
        <dbReference type="EMBL" id="ABU70448.1"/>
    </source>
</evidence>
<protein>
    <submittedName>
        <fullName evidence="1">Uncharacterized protein</fullName>
    </submittedName>
</protein>
<gene>
    <name evidence="1" type="ordered locus">VIBHAR_01478</name>
</gene>
<dbReference type="EMBL" id="CP000789">
    <property type="protein sequence ID" value="ABU70448.1"/>
    <property type="molecule type" value="Genomic_DNA"/>
</dbReference>
<dbReference type="KEGG" id="vha:VIBHAR_01478"/>
<dbReference type="AlphaFoldDB" id="A7MZQ6"/>
<organism evidence="1 2">
    <name type="scientific">Vibrio campbellii (strain ATCC BAA-1116)</name>
    <dbReference type="NCBI Taxonomy" id="2902295"/>
    <lineage>
        <taxon>Bacteria</taxon>
        <taxon>Pseudomonadati</taxon>
        <taxon>Pseudomonadota</taxon>
        <taxon>Gammaproteobacteria</taxon>
        <taxon>Vibrionales</taxon>
        <taxon>Vibrionaceae</taxon>
        <taxon>Vibrio</taxon>
    </lineage>
</organism>
<name>A7MZQ6_VIBC1</name>
<dbReference type="Proteomes" id="UP000008152">
    <property type="component" value="Chromosome I"/>
</dbReference>